<keyword evidence="1" id="KW-0812">Transmembrane</keyword>
<dbReference type="AlphaFoldDB" id="A0A6S6ZDI4"/>
<gene>
    <name evidence="2" type="ORF">LMG3431_04044</name>
</gene>
<keyword evidence="1" id="KW-1133">Transmembrane helix</keyword>
<dbReference type="EMBL" id="CADIJX010000005">
    <property type="protein sequence ID" value="CAB3674826.1"/>
    <property type="molecule type" value="Genomic_DNA"/>
</dbReference>
<accession>A0A6S6ZDI4</accession>
<feature type="transmembrane region" description="Helical" evidence="1">
    <location>
        <begin position="224"/>
        <end position="247"/>
    </location>
</feature>
<evidence type="ECO:0000256" key="1">
    <source>
        <dbReference type="SAM" id="Phobius"/>
    </source>
</evidence>
<sequence>MNDSPQSPYSLAWRLALTAVVVRLAYAAIVQTYTLIGVPQFAHMRETFTEPQFLAPMLAHIFAAVAIAGLTTWGAMHRWLARNHATAVDEPRKLFGTFIALQLLYTLAVAAGMAFLQSIGLQFIMENPDTLAAWFNIGMVGRFIALSFIIRVLTIALEIIGICIIVRIAAWTVQPAGQSGGPAYGRRHAAWIAALTMLIWQLNVSIALGAYLQMQSLKAGWMEFALGYLALPAILLAMCALVCLNILPRQIGTARLGRAVTHGTLAFWLAQALGVGLGYLAVRTMTWSQWLRIAESQVAAVATLLAYALLLAVGCVIGRLALYPRARAATSES</sequence>
<feature type="transmembrane region" description="Helical" evidence="1">
    <location>
        <begin position="94"/>
        <end position="124"/>
    </location>
</feature>
<keyword evidence="1" id="KW-0472">Membrane</keyword>
<organism evidence="2 3">
    <name type="scientific">Achromobacter pestifer</name>
    <dbReference type="NCBI Taxonomy" id="1353889"/>
    <lineage>
        <taxon>Bacteria</taxon>
        <taxon>Pseudomonadati</taxon>
        <taxon>Pseudomonadota</taxon>
        <taxon>Betaproteobacteria</taxon>
        <taxon>Burkholderiales</taxon>
        <taxon>Alcaligenaceae</taxon>
        <taxon>Achromobacter</taxon>
    </lineage>
</organism>
<feature type="transmembrane region" description="Helical" evidence="1">
    <location>
        <begin position="53"/>
        <end position="73"/>
    </location>
</feature>
<evidence type="ECO:0000313" key="2">
    <source>
        <dbReference type="EMBL" id="CAB3674826.1"/>
    </source>
</evidence>
<evidence type="ECO:0000313" key="3">
    <source>
        <dbReference type="Proteomes" id="UP000494108"/>
    </source>
</evidence>
<name>A0A6S6ZDI4_9BURK</name>
<reference evidence="2 3" key="1">
    <citation type="submission" date="2020-04" db="EMBL/GenBank/DDBJ databases">
        <authorList>
            <person name="De Canck E."/>
        </authorList>
    </citation>
    <scope>NUCLEOTIDE SEQUENCE [LARGE SCALE GENOMIC DNA]</scope>
    <source>
        <strain evidence="2 3">LMG 3431</strain>
    </source>
</reference>
<feature type="transmembrane region" description="Helical" evidence="1">
    <location>
        <begin position="259"/>
        <end position="281"/>
    </location>
</feature>
<feature type="transmembrane region" description="Helical" evidence="1">
    <location>
        <begin position="301"/>
        <end position="322"/>
    </location>
</feature>
<protein>
    <submittedName>
        <fullName evidence="2">Uncharacterized protein</fullName>
    </submittedName>
</protein>
<proteinExistence type="predicted"/>
<keyword evidence="3" id="KW-1185">Reference proteome</keyword>
<dbReference type="Proteomes" id="UP000494108">
    <property type="component" value="Unassembled WGS sequence"/>
</dbReference>
<feature type="transmembrane region" description="Helical" evidence="1">
    <location>
        <begin position="189"/>
        <end position="212"/>
    </location>
</feature>
<dbReference type="RefSeq" id="WP_175176379.1">
    <property type="nucleotide sequence ID" value="NZ_CADIJX010000005.1"/>
</dbReference>
<feature type="transmembrane region" description="Helical" evidence="1">
    <location>
        <begin position="144"/>
        <end position="168"/>
    </location>
</feature>
<feature type="transmembrane region" description="Helical" evidence="1">
    <location>
        <begin position="12"/>
        <end position="33"/>
    </location>
</feature>